<protein>
    <submittedName>
        <fullName evidence="3">Response regulator</fullName>
    </submittedName>
</protein>
<dbReference type="Gene3D" id="3.40.50.2300">
    <property type="match status" value="1"/>
</dbReference>
<dbReference type="SUPFAM" id="SSF52172">
    <property type="entry name" value="CheY-like"/>
    <property type="match status" value="1"/>
</dbReference>
<dbReference type="Pfam" id="PF00072">
    <property type="entry name" value="Response_reg"/>
    <property type="match status" value="1"/>
</dbReference>
<dbReference type="InterPro" id="IPR001789">
    <property type="entry name" value="Sig_transdc_resp-reg_receiver"/>
</dbReference>
<feature type="domain" description="Response regulatory" evidence="2">
    <location>
        <begin position="4"/>
        <end position="132"/>
    </location>
</feature>
<comment type="caution">
    <text evidence="3">The sequence shown here is derived from an EMBL/GenBank/DDBJ whole genome shotgun (WGS) entry which is preliminary data.</text>
</comment>
<dbReference type="GO" id="GO:0000160">
    <property type="term" value="P:phosphorelay signal transduction system"/>
    <property type="evidence" value="ECO:0007669"/>
    <property type="project" value="InterPro"/>
</dbReference>
<dbReference type="InterPro" id="IPR011006">
    <property type="entry name" value="CheY-like_superfamily"/>
</dbReference>
<gene>
    <name evidence="3" type="ORF">GO816_05185</name>
</gene>
<dbReference type="OrthoDB" id="659223at2"/>
<evidence type="ECO:0000313" key="4">
    <source>
        <dbReference type="Proteomes" id="UP000434850"/>
    </source>
</evidence>
<organism evidence="3 4">
    <name type="scientific">Mucilaginibacter aquatilis</name>
    <dbReference type="NCBI Taxonomy" id="1517760"/>
    <lineage>
        <taxon>Bacteria</taxon>
        <taxon>Pseudomonadati</taxon>
        <taxon>Bacteroidota</taxon>
        <taxon>Sphingobacteriia</taxon>
        <taxon>Sphingobacteriales</taxon>
        <taxon>Sphingobacteriaceae</taxon>
        <taxon>Mucilaginibacter</taxon>
    </lineage>
</organism>
<keyword evidence="4" id="KW-1185">Reference proteome</keyword>
<accession>A0A6I4IQ54</accession>
<dbReference type="Proteomes" id="UP000434850">
    <property type="component" value="Unassembled WGS sequence"/>
</dbReference>
<dbReference type="PROSITE" id="PS50110">
    <property type="entry name" value="RESPONSE_REGULATORY"/>
    <property type="match status" value="1"/>
</dbReference>
<keyword evidence="1" id="KW-0597">Phosphoprotein</keyword>
<reference evidence="3 4" key="1">
    <citation type="submission" date="2019-12" db="EMBL/GenBank/DDBJ databases">
        <title>Mucilaginibacter sp. HME9299 genome sequencing and assembly.</title>
        <authorList>
            <person name="Kang H."/>
            <person name="Kim H."/>
            <person name="Joh K."/>
        </authorList>
    </citation>
    <scope>NUCLEOTIDE SEQUENCE [LARGE SCALE GENOMIC DNA]</scope>
    <source>
        <strain evidence="3 4">HME9299</strain>
    </source>
</reference>
<evidence type="ECO:0000256" key="1">
    <source>
        <dbReference type="PROSITE-ProRule" id="PRU00169"/>
    </source>
</evidence>
<dbReference type="SMART" id="SM00448">
    <property type="entry name" value="REC"/>
    <property type="match status" value="1"/>
</dbReference>
<dbReference type="RefSeq" id="WP_157540298.1">
    <property type="nucleotide sequence ID" value="NZ_WQLA01000002.1"/>
</dbReference>
<evidence type="ECO:0000259" key="2">
    <source>
        <dbReference type="PROSITE" id="PS50110"/>
    </source>
</evidence>
<sequence>MFKSVLIAEDHQMTSISLRKIIKDFSETDADYVYDCDEAYSRVQIGQRNGKPYDLLVTDLSFVDEGRSSAIKDGKELIQKVRALQPGTKVLIFSGEHKPEIIRPLFDELQINGYVCKGRQDSKELTDALRKLCEGRIYMPSQLSGSPRKGPVYQFTDYDLRLITLLSKGFRQKEIPALLEEINIRPSSLSSVEKKLNTMRESLGFTNNEQLVACCKDAGLL</sequence>
<proteinExistence type="predicted"/>
<dbReference type="AlphaFoldDB" id="A0A6I4IQ54"/>
<name>A0A6I4IQ54_9SPHI</name>
<dbReference type="EMBL" id="WQLA01000002">
    <property type="protein sequence ID" value="MVN90514.1"/>
    <property type="molecule type" value="Genomic_DNA"/>
</dbReference>
<feature type="modified residue" description="4-aspartylphosphate" evidence="1">
    <location>
        <position position="59"/>
    </location>
</feature>
<evidence type="ECO:0000313" key="3">
    <source>
        <dbReference type="EMBL" id="MVN90514.1"/>
    </source>
</evidence>